<dbReference type="InterPro" id="IPR001633">
    <property type="entry name" value="EAL_dom"/>
</dbReference>
<dbReference type="SMART" id="SM00267">
    <property type="entry name" value="GGDEF"/>
    <property type="match status" value="1"/>
</dbReference>
<dbReference type="Proteomes" id="UP000732378">
    <property type="component" value="Unassembled WGS sequence"/>
</dbReference>
<protein>
    <submittedName>
        <fullName evidence="3">Diguanylate cyclase (GGDEF)-like protein</fullName>
    </submittedName>
</protein>
<dbReference type="NCBIfam" id="TIGR00254">
    <property type="entry name" value="GGDEF"/>
    <property type="match status" value="1"/>
</dbReference>
<evidence type="ECO:0000259" key="2">
    <source>
        <dbReference type="PROSITE" id="PS50887"/>
    </source>
</evidence>
<accession>A0ABS2M8R1</accession>
<dbReference type="SUPFAM" id="SSF55073">
    <property type="entry name" value="Nucleotide cyclase"/>
    <property type="match status" value="1"/>
</dbReference>
<dbReference type="RefSeq" id="WP_193670180.1">
    <property type="nucleotide sequence ID" value="NZ_JACDTV010000012.1"/>
</dbReference>
<dbReference type="InterPro" id="IPR029787">
    <property type="entry name" value="Nucleotide_cyclase"/>
</dbReference>
<evidence type="ECO:0000313" key="3">
    <source>
        <dbReference type="EMBL" id="MBM7507582.1"/>
    </source>
</evidence>
<dbReference type="PROSITE" id="PS50883">
    <property type="entry name" value="EAL"/>
    <property type="match status" value="1"/>
</dbReference>
<dbReference type="EMBL" id="JAFBBZ010000001">
    <property type="protein sequence ID" value="MBM7507582.1"/>
    <property type="molecule type" value="Genomic_DNA"/>
</dbReference>
<dbReference type="Pfam" id="PF00990">
    <property type="entry name" value="GGDEF"/>
    <property type="match status" value="1"/>
</dbReference>
<dbReference type="PANTHER" id="PTHR44757">
    <property type="entry name" value="DIGUANYLATE CYCLASE DGCP"/>
    <property type="match status" value="1"/>
</dbReference>
<dbReference type="PROSITE" id="PS50887">
    <property type="entry name" value="GGDEF"/>
    <property type="match status" value="1"/>
</dbReference>
<proteinExistence type="predicted"/>
<keyword evidence="4" id="KW-1185">Reference proteome</keyword>
<feature type="domain" description="EAL" evidence="1">
    <location>
        <begin position="218"/>
        <end position="474"/>
    </location>
</feature>
<dbReference type="Gene3D" id="3.20.20.450">
    <property type="entry name" value="EAL domain"/>
    <property type="match status" value="1"/>
</dbReference>
<feature type="domain" description="GGDEF" evidence="2">
    <location>
        <begin position="72"/>
        <end position="211"/>
    </location>
</feature>
<dbReference type="InterPro" id="IPR035919">
    <property type="entry name" value="EAL_sf"/>
</dbReference>
<dbReference type="Gene3D" id="3.30.70.270">
    <property type="match status" value="1"/>
</dbReference>
<dbReference type="InterPro" id="IPR000160">
    <property type="entry name" value="GGDEF_dom"/>
</dbReference>
<evidence type="ECO:0000259" key="1">
    <source>
        <dbReference type="PROSITE" id="PS50883"/>
    </source>
</evidence>
<dbReference type="CDD" id="cd01949">
    <property type="entry name" value="GGDEF"/>
    <property type="match status" value="1"/>
</dbReference>
<reference evidence="3 4" key="1">
    <citation type="submission" date="2021-01" db="EMBL/GenBank/DDBJ databases">
        <title>Sequencing the genomes of 1000 actinobacteria strains.</title>
        <authorList>
            <person name="Klenk H.-P."/>
        </authorList>
    </citation>
    <scope>NUCLEOTIDE SEQUENCE [LARGE SCALE GENOMIC DNA]</scope>
    <source>
        <strain evidence="3 4">DSM 18239</strain>
    </source>
</reference>
<dbReference type="CDD" id="cd01948">
    <property type="entry name" value="EAL"/>
    <property type="match status" value="1"/>
</dbReference>
<dbReference type="PANTHER" id="PTHR44757:SF2">
    <property type="entry name" value="BIOFILM ARCHITECTURE MAINTENANCE PROTEIN MBAA"/>
    <property type="match status" value="1"/>
</dbReference>
<organism evidence="3 4">
    <name type="scientific">Nocardioides salarius</name>
    <dbReference type="NCBI Taxonomy" id="374513"/>
    <lineage>
        <taxon>Bacteria</taxon>
        <taxon>Bacillati</taxon>
        <taxon>Actinomycetota</taxon>
        <taxon>Actinomycetes</taxon>
        <taxon>Propionibacteriales</taxon>
        <taxon>Nocardioidaceae</taxon>
        <taxon>Nocardioides</taxon>
    </lineage>
</organism>
<dbReference type="InterPro" id="IPR043128">
    <property type="entry name" value="Rev_trsase/Diguanyl_cyclase"/>
</dbReference>
<name>A0ABS2M8R1_9ACTN</name>
<dbReference type="SMART" id="SM00052">
    <property type="entry name" value="EAL"/>
    <property type="match status" value="1"/>
</dbReference>
<evidence type="ECO:0000313" key="4">
    <source>
        <dbReference type="Proteomes" id="UP000732378"/>
    </source>
</evidence>
<comment type="caution">
    <text evidence="3">The sequence shown here is derived from an EMBL/GenBank/DDBJ whole genome shotgun (WGS) entry which is preliminary data.</text>
</comment>
<dbReference type="InterPro" id="IPR052155">
    <property type="entry name" value="Biofilm_reg_signaling"/>
</dbReference>
<gene>
    <name evidence="3" type="ORF">JOE61_001396</name>
</gene>
<sequence length="496" mass="51995">MDAESARGLAARLPRVGHRLPRLHPGRGLAGLLGGPHQPGAGPDHAATDVLTGLGDRSALARHADRLETGPAAHALLVLDLDGFKAVNDMAGHEAGDAVLREVARRVAEVAGDDGVAVRLGGDEFALLSGPLTGPPAEAAAAAEELASRVEASIARPVRTQGVDLSVRASVGVALHRRDGHGLEQLLRAADQAMYAAKAARGRPPGGVRLPDLPDVPEEELATDLARAVDEGGLELHYQPQVTWSGAVSGVEALLRWPHPRLGVLAPRQVLPLAQRHGLTTRLALWTIERALADRRLLAADLGVEVVVSVNIAARDLLGHAFVPDIARLLHADAAGAPPGPRLTLEIGEPSPHPVPQVVSLFERLAELGVAVSIHELGLGQVSLAAISRYPAVRELKIDPLLVRQVADDEATARLVRAIVGAAHGLEVEVVAEGVEDHRTVRRLRELGCDRLQGFAVAAPADLAELRAWAGRWPDVQAQVLGPTLPVPPAPPAPPA</sequence>
<dbReference type="Pfam" id="PF00563">
    <property type="entry name" value="EAL"/>
    <property type="match status" value="1"/>
</dbReference>
<dbReference type="SUPFAM" id="SSF141868">
    <property type="entry name" value="EAL domain-like"/>
    <property type="match status" value="1"/>
</dbReference>